<dbReference type="PANTHER" id="PTHR32089:SF112">
    <property type="entry name" value="LYSOZYME-LIKE PROTEIN-RELATED"/>
    <property type="match status" value="1"/>
</dbReference>
<dbReference type="EMBL" id="FNPI01000013">
    <property type="protein sequence ID" value="SDZ45517.1"/>
    <property type="molecule type" value="Genomic_DNA"/>
</dbReference>
<evidence type="ECO:0000256" key="5">
    <source>
        <dbReference type="ARBA" id="ARBA00029447"/>
    </source>
</evidence>
<feature type="domain" description="HAMP" evidence="9">
    <location>
        <begin position="59"/>
        <end position="112"/>
    </location>
</feature>
<dbReference type="PROSITE" id="PS50111">
    <property type="entry name" value="CHEMOTAXIS_TRANSDUC_2"/>
    <property type="match status" value="1"/>
</dbReference>
<keyword evidence="7" id="KW-0812">Transmembrane</keyword>
<accession>A0A1H3T6G8</accession>
<dbReference type="InterPro" id="IPR004089">
    <property type="entry name" value="MCPsignal_dom"/>
</dbReference>
<organism evidence="10 11">
    <name type="scientific">Evansella caseinilytica</name>
    <dbReference type="NCBI Taxonomy" id="1503961"/>
    <lineage>
        <taxon>Bacteria</taxon>
        <taxon>Bacillati</taxon>
        <taxon>Bacillota</taxon>
        <taxon>Bacilli</taxon>
        <taxon>Bacillales</taxon>
        <taxon>Bacillaceae</taxon>
        <taxon>Evansella</taxon>
    </lineage>
</organism>
<dbReference type="GO" id="GO:0007165">
    <property type="term" value="P:signal transduction"/>
    <property type="evidence" value="ECO:0007669"/>
    <property type="project" value="UniProtKB-KW"/>
</dbReference>
<keyword evidence="4 6" id="KW-0807">Transducer</keyword>
<comment type="similarity">
    <text evidence="5">Belongs to the methyl-accepting chemotaxis (MCP) protein family.</text>
</comment>
<dbReference type="CDD" id="cd06225">
    <property type="entry name" value="HAMP"/>
    <property type="match status" value="1"/>
</dbReference>
<evidence type="ECO:0000313" key="11">
    <source>
        <dbReference type="Proteomes" id="UP000198935"/>
    </source>
</evidence>
<evidence type="ECO:0000259" key="8">
    <source>
        <dbReference type="PROSITE" id="PS50111"/>
    </source>
</evidence>
<dbReference type="PROSITE" id="PS50885">
    <property type="entry name" value="HAMP"/>
    <property type="match status" value="1"/>
</dbReference>
<evidence type="ECO:0000256" key="7">
    <source>
        <dbReference type="SAM" id="Phobius"/>
    </source>
</evidence>
<feature type="transmembrane region" description="Helical" evidence="7">
    <location>
        <begin position="38"/>
        <end position="62"/>
    </location>
</feature>
<dbReference type="Proteomes" id="UP000198935">
    <property type="component" value="Unassembled WGS sequence"/>
</dbReference>
<keyword evidence="3 7" id="KW-0472">Membrane</keyword>
<evidence type="ECO:0000313" key="10">
    <source>
        <dbReference type="EMBL" id="SDZ45517.1"/>
    </source>
</evidence>
<comment type="subcellular location">
    <subcellularLocation>
        <location evidence="1">Cell membrane</location>
    </subcellularLocation>
</comment>
<dbReference type="PANTHER" id="PTHR32089">
    <property type="entry name" value="METHYL-ACCEPTING CHEMOTAXIS PROTEIN MCPB"/>
    <property type="match status" value="1"/>
</dbReference>
<dbReference type="SMART" id="SM00283">
    <property type="entry name" value="MA"/>
    <property type="match status" value="1"/>
</dbReference>
<protein>
    <submittedName>
        <fullName evidence="10">Methyl-accepting chemotaxis protein</fullName>
    </submittedName>
</protein>
<dbReference type="SUPFAM" id="SSF58104">
    <property type="entry name" value="Methyl-accepting chemotaxis protein (MCP) signaling domain"/>
    <property type="match status" value="1"/>
</dbReference>
<gene>
    <name evidence="10" type="ORF">SAMN05421736_11358</name>
</gene>
<evidence type="ECO:0000256" key="3">
    <source>
        <dbReference type="ARBA" id="ARBA00023136"/>
    </source>
</evidence>
<dbReference type="Gene3D" id="1.10.8.500">
    <property type="entry name" value="HAMP domain in histidine kinase"/>
    <property type="match status" value="1"/>
</dbReference>
<dbReference type="STRING" id="1503961.SAMN05421736_11358"/>
<evidence type="ECO:0000259" key="9">
    <source>
        <dbReference type="PROSITE" id="PS50885"/>
    </source>
</evidence>
<sequence>MVLGICGVASITYAVSAIFIFYLSDFVGDSLGVNEDLFILITLILGVVWCGIFGFVGATMIIKPIVALEKAAKKIATGNLKENVHVPKSRDELQALAIVFNQMIERLRGMVNDINTNFEQTNMNVVEIKAASDTAAGQAELISRNIEEIAKGAEESACAVQNTAASMDGVTQIASRVQANAEKSNRQSDEMLMILSESKDVIQSLVTGIQKLAANNETSLSRVHQLELHARKIGEILSLVAEISEQTNLLALNASIEAARAGEHGKGFAVVADEVRKLADESRRAVQGIAELITNIQTEVKNVVEQITYQVEIAKTEAEKGEKTNAAMMKISGSVDDVVVSIREILQLVEEQMQTIEATAKESQEVAAIAEETSAGAQEVSSAIEEQTAIMEQIASAGEVLSRCASDLQKTIARFSV</sequence>
<name>A0A1H3T6G8_9BACI</name>
<evidence type="ECO:0000256" key="1">
    <source>
        <dbReference type="ARBA" id="ARBA00004236"/>
    </source>
</evidence>
<evidence type="ECO:0000256" key="2">
    <source>
        <dbReference type="ARBA" id="ARBA00022475"/>
    </source>
</evidence>
<keyword evidence="2" id="KW-1003">Cell membrane</keyword>
<evidence type="ECO:0000256" key="4">
    <source>
        <dbReference type="ARBA" id="ARBA00023224"/>
    </source>
</evidence>
<reference evidence="11" key="1">
    <citation type="submission" date="2016-10" db="EMBL/GenBank/DDBJ databases">
        <authorList>
            <person name="Varghese N."/>
            <person name="Submissions S."/>
        </authorList>
    </citation>
    <scope>NUCLEOTIDE SEQUENCE [LARGE SCALE GENOMIC DNA]</scope>
    <source>
        <strain evidence="11">SP</strain>
    </source>
</reference>
<keyword evidence="11" id="KW-1185">Reference proteome</keyword>
<proteinExistence type="inferred from homology"/>
<dbReference type="Pfam" id="PF00015">
    <property type="entry name" value="MCPsignal"/>
    <property type="match status" value="1"/>
</dbReference>
<dbReference type="SMART" id="SM00304">
    <property type="entry name" value="HAMP"/>
    <property type="match status" value="1"/>
</dbReference>
<dbReference type="GO" id="GO:0005886">
    <property type="term" value="C:plasma membrane"/>
    <property type="evidence" value="ECO:0007669"/>
    <property type="project" value="UniProtKB-SubCell"/>
</dbReference>
<dbReference type="Gene3D" id="1.10.287.950">
    <property type="entry name" value="Methyl-accepting chemotaxis protein"/>
    <property type="match status" value="1"/>
</dbReference>
<feature type="domain" description="Methyl-accepting transducer" evidence="8">
    <location>
        <begin position="131"/>
        <end position="367"/>
    </location>
</feature>
<evidence type="ECO:0000256" key="6">
    <source>
        <dbReference type="PROSITE-ProRule" id="PRU00284"/>
    </source>
</evidence>
<dbReference type="Pfam" id="PF00672">
    <property type="entry name" value="HAMP"/>
    <property type="match status" value="1"/>
</dbReference>
<keyword evidence="7" id="KW-1133">Transmembrane helix</keyword>
<dbReference type="AlphaFoldDB" id="A0A1H3T6G8"/>
<dbReference type="InterPro" id="IPR003660">
    <property type="entry name" value="HAMP_dom"/>
</dbReference>